<sequence length="83" mass="9346">MDNSNSILSLVFLLLLLFAKANNSIATSYGGVESTRRKVDSQHILHEIIFDLGRKMKNMQFNNKRALVDEDRLAPGGPDPQHH</sequence>
<evidence type="ECO:0000256" key="1">
    <source>
        <dbReference type="ARBA" id="ARBA00004239"/>
    </source>
</evidence>
<protein>
    <submittedName>
        <fullName evidence="9">CLE7</fullName>
    </submittedName>
</protein>
<dbReference type="HOGENOM" id="CLU_154904_2_0_1"/>
<dbReference type="GO" id="GO:0030154">
    <property type="term" value="P:cell differentiation"/>
    <property type="evidence" value="ECO:0007669"/>
    <property type="project" value="UniProtKB-KW"/>
</dbReference>
<feature type="signal peptide" evidence="8">
    <location>
        <begin position="1"/>
        <end position="21"/>
    </location>
</feature>
<evidence type="ECO:0000313" key="10">
    <source>
        <dbReference type="Proteomes" id="UP000011115"/>
    </source>
</evidence>
<dbReference type="InParanoid" id="M1CJ49"/>
<accession>M1CJ49</accession>
<keyword evidence="5" id="KW-0221">Differentiation</keyword>
<evidence type="ECO:0000256" key="6">
    <source>
        <dbReference type="ARBA" id="ARBA00023180"/>
    </source>
</evidence>
<name>M1CJ49_SOLTU</name>
<evidence type="ECO:0000256" key="7">
    <source>
        <dbReference type="ARBA" id="ARBA00023278"/>
    </source>
</evidence>
<dbReference type="PANTHER" id="PTHR36016">
    <property type="entry name" value="CLAVATA3/ESR (CLE)-RELATED PROTEIN 7"/>
    <property type="match status" value="1"/>
</dbReference>
<dbReference type="eggNOG" id="ENOG502SGCI">
    <property type="taxonomic scope" value="Eukaryota"/>
</dbReference>
<feature type="chain" id="PRO_5004013112" evidence="8">
    <location>
        <begin position="22"/>
        <end position="83"/>
    </location>
</feature>
<dbReference type="GO" id="GO:0005576">
    <property type="term" value="C:extracellular region"/>
    <property type="evidence" value="ECO:0007669"/>
    <property type="project" value="UniProtKB-SubCell"/>
</dbReference>
<keyword evidence="6" id="KW-0325">Glycoprotein</keyword>
<reference evidence="9" key="2">
    <citation type="submission" date="2015-06" db="UniProtKB">
        <authorList>
            <consortium name="EnsemblPlants"/>
        </authorList>
    </citation>
    <scope>IDENTIFICATION</scope>
    <source>
        <strain evidence="9">DM1-3 516 R44</strain>
    </source>
</reference>
<dbReference type="PaxDb" id="4113-PGSC0003DMT400068491"/>
<evidence type="ECO:0000256" key="3">
    <source>
        <dbReference type="ARBA" id="ARBA00022525"/>
    </source>
</evidence>
<evidence type="ECO:0000256" key="5">
    <source>
        <dbReference type="ARBA" id="ARBA00022782"/>
    </source>
</evidence>
<dbReference type="InterPro" id="IPR039617">
    <property type="entry name" value="CLAVATA3-CLE"/>
</dbReference>
<keyword evidence="3" id="KW-0964">Secreted</keyword>
<dbReference type="EnsemblPlants" id="PGSC0003DMT400068491">
    <property type="protein sequence ID" value="PGSC0003DMT400068491"/>
    <property type="gene ID" value="PGSC0003DMG400026633"/>
</dbReference>
<dbReference type="PANTHER" id="PTHR36016:SF10">
    <property type="entry name" value="CLAVATA3_ESR (CLE)-RELATED PROTEIN 6-LIKE"/>
    <property type="match status" value="1"/>
</dbReference>
<dbReference type="RefSeq" id="XP_006361072.1">
    <property type="nucleotide sequence ID" value="XM_006361010.2"/>
</dbReference>
<keyword evidence="4 8" id="KW-0732">Signal</keyword>
<evidence type="ECO:0000256" key="2">
    <source>
        <dbReference type="ARBA" id="ARBA00005416"/>
    </source>
</evidence>
<dbReference type="KEGG" id="sot:102596380"/>
<comment type="subcellular location">
    <subcellularLocation>
        <location evidence="1">Secreted</location>
        <location evidence="1">Extracellular space</location>
    </subcellularLocation>
</comment>
<dbReference type="OrthoDB" id="1294290at2759"/>
<keyword evidence="10" id="KW-1185">Reference proteome</keyword>
<dbReference type="GeneID" id="102596380"/>
<dbReference type="AlphaFoldDB" id="M1CJ49"/>
<evidence type="ECO:0000313" key="9">
    <source>
        <dbReference type="EnsemblPlants" id="PGSC0003DMT400068491"/>
    </source>
</evidence>
<keyword evidence="7" id="KW-0379">Hydroxylation</keyword>
<evidence type="ECO:0000256" key="4">
    <source>
        <dbReference type="ARBA" id="ARBA00022729"/>
    </source>
</evidence>
<gene>
    <name evidence="9" type="primary">LOC102596380</name>
</gene>
<organism evidence="9 10">
    <name type="scientific">Solanum tuberosum</name>
    <name type="common">Potato</name>
    <dbReference type="NCBI Taxonomy" id="4113"/>
    <lineage>
        <taxon>Eukaryota</taxon>
        <taxon>Viridiplantae</taxon>
        <taxon>Streptophyta</taxon>
        <taxon>Embryophyta</taxon>
        <taxon>Tracheophyta</taxon>
        <taxon>Spermatophyta</taxon>
        <taxon>Magnoliopsida</taxon>
        <taxon>eudicotyledons</taxon>
        <taxon>Gunneridae</taxon>
        <taxon>Pentapetalae</taxon>
        <taxon>asterids</taxon>
        <taxon>lamiids</taxon>
        <taxon>Solanales</taxon>
        <taxon>Solanaceae</taxon>
        <taxon>Solanoideae</taxon>
        <taxon>Solaneae</taxon>
        <taxon>Solanum</taxon>
    </lineage>
</organism>
<comment type="similarity">
    <text evidence="2">Belongs to the CLV3/ESR signal peptide family.</text>
</comment>
<dbReference type="Proteomes" id="UP000011115">
    <property type="component" value="Unassembled WGS sequence"/>
</dbReference>
<proteinExistence type="inferred from homology"/>
<evidence type="ECO:0000256" key="8">
    <source>
        <dbReference type="SAM" id="SignalP"/>
    </source>
</evidence>
<dbReference type="Gramene" id="PGSC0003DMT400068491">
    <property type="protein sequence ID" value="PGSC0003DMT400068491"/>
    <property type="gene ID" value="PGSC0003DMG400026633"/>
</dbReference>
<reference evidence="10" key="1">
    <citation type="journal article" date="2011" name="Nature">
        <title>Genome sequence and analysis of the tuber crop potato.</title>
        <authorList>
            <consortium name="The Potato Genome Sequencing Consortium"/>
        </authorList>
    </citation>
    <scope>NUCLEOTIDE SEQUENCE [LARGE SCALE GENOMIC DNA]</scope>
    <source>
        <strain evidence="10">cv. DM1-3 516 R44</strain>
    </source>
</reference>